<dbReference type="Pfam" id="PF08818">
    <property type="entry name" value="DUF1801"/>
    <property type="match status" value="1"/>
</dbReference>
<proteinExistence type="predicted"/>
<dbReference type="Gene3D" id="3.90.1150.200">
    <property type="match status" value="1"/>
</dbReference>
<keyword evidence="3" id="KW-1185">Reference proteome</keyword>
<evidence type="ECO:0000313" key="2">
    <source>
        <dbReference type="EMBL" id="MCX3263555.1"/>
    </source>
</evidence>
<evidence type="ECO:0000259" key="1">
    <source>
        <dbReference type="Pfam" id="PF08818"/>
    </source>
</evidence>
<evidence type="ECO:0000313" key="3">
    <source>
        <dbReference type="Proteomes" id="UP001142592"/>
    </source>
</evidence>
<dbReference type="Proteomes" id="UP001142592">
    <property type="component" value="Unassembled WGS sequence"/>
</dbReference>
<dbReference type="RefSeq" id="WP_010599966.1">
    <property type="nucleotide sequence ID" value="NZ_JAPJUH010000001.1"/>
</dbReference>
<dbReference type="EMBL" id="JAPJUH010000001">
    <property type="protein sequence ID" value="MCX3263555.1"/>
    <property type="molecule type" value="Genomic_DNA"/>
</dbReference>
<dbReference type="AlphaFoldDB" id="A0A9X3DAF2"/>
<reference evidence="2" key="1">
    <citation type="submission" date="2022-11" db="EMBL/GenBank/DDBJ databases">
        <authorList>
            <person name="Graham C."/>
            <person name="Newman J.D."/>
        </authorList>
    </citation>
    <scope>NUCLEOTIDE SEQUENCE</scope>
    <source>
        <strain evidence="2">DSM 19486</strain>
    </source>
</reference>
<feature type="domain" description="YdhG-like" evidence="1">
    <location>
        <begin position="20"/>
        <end position="107"/>
    </location>
</feature>
<name>A0A9X3DAF2_9SPHI</name>
<dbReference type="SUPFAM" id="SSF159888">
    <property type="entry name" value="YdhG-like"/>
    <property type="match status" value="1"/>
</dbReference>
<organism evidence="2 3">
    <name type="scientific">Pedobacter agri</name>
    <dbReference type="NCBI Taxonomy" id="454586"/>
    <lineage>
        <taxon>Bacteria</taxon>
        <taxon>Pseudomonadati</taxon>
        <taxon>Bacteroidota</taxon>
        <taxon>Sphingobacteriia</taxon>
        <taxon>Sphingobacteriales</taxon>
        <taxon>Sphingobacteriaceae</taxon>
        <taxon>Pedobacter</taxon>
    </lineage>
</organism>
<accession>A0A9X3DAF2</accession>
<dbReference type="InterPro" id="IPR014922">
    <property type="entry name" value="YdhG-like"/>
</dbReference>
<gene>
    <name evidence="2" type="ORF">OQZ29_02305</name>
</gene>
<sequence length="127" mass="14106">MNTKKTDIESYIADFPEETRAKLQLIREVIQKAAPGATEKISYAIPTFDLKGNLVHFAGYKNHIGFYPGNGGIEAFKEEISSYKSAKGSVQFPLNEPIPIDLVAKITMFRVAQNLEKAALKTKKKTS</sequence>
<comment type="caution">
    <text evidence="2">The sequence shown here is derived from an EMBL/GenBank/DDBJ whole genome shotgun (WGS) entry which is preliminary data.</text>
</comment>
<protein>
    <submittedName>
        <fullName evidence="2">DUF1801 domain-containing protein</fullName>
    </submittedName>
</protein>